<protein>
    <submittedName>
        <fullName evidence="1">Uncharacterized protein</fullName>
    </submittedName>
</protein>
<organism evidence="1">
    <name type="scientific">marine sediment metagenome</name>
    <dbReference type="NCBI Taxonomy" id="412755"/>
    <lineage>
        <taxon>unclassified sequences</taxon>
        <taxon>metagenomes</taxon>
        <taxon>ecological metagenomes</taxon>
    </lineage>
</organism>
<proteinExistence type="predicted"/>
<name>A0A0F9WQW1_9ZZZZ</name>
<reference evidence="1" key="1">
    <citation type="journal article" date="2015" name="Nature">
        <title>Complex archaea that bridge the gap between prokaryotes and eukaryotes.</title>
        <authorList>
            <person name="Spang A."/>
            <person name="Saw J.H."/>
            <person name="Jorgensen S.L."/>
            <person name="Zaremba-Niedzwiedzka K."/>
            <person name="Martijn J."/>
            <person name="Lind A.E."/>
            <person name="van Eijk R."/>
            <person name="Schleper C."/>
            <person name="Guy L."/>
            <person name="Ettema T.J."/>
        </authorList>
    </citation>
    <scope>NUCLEOTIDE SEQUENCE</scope>
</reference>
<sequence>MNNFACRALANEYRYGESLHSDIQGAHVGDLYWSSRCNETHSLLDVALPSARQREMVVVMLHNRVIGVPPHTVFAHRLAKLGVTEKYVFQLVLREDTLRWCVCGKIAH</sequence>
<evidence type="ECO:0000313" key="1">
    <source>
        <dbReference type="EMBL" id="KKN81133.1"/>
    </source>
</evidence>
<dbReference type="AlphaFoldDB" id="A0A0F9WQW1"/>
<accession>A0A0F9WQW1</accession>
<dbReference type="EMBL" id="LAZR01000220">
    <property type="protein sequence ID" value="KKN81133.1"/>
    <property type="molecule type" value="Genomic_DNA"/>
</dbReference>
<gene>
    <name evidence="1" type="ORF">LCGC14_0323520</name>
</gene>
<comment type="caution">
    <text evidence="1">The sequence shown here is derived from an EMBL/GenBank/DDBJ whole genome shotgun (WGS) entry which is preliminary data.</text>
</comment>